<organism evidence="2 3">
    <name type="scientific">Flaviaesturariibacter aridisoli</name>
    <dbReference type="NCBI Taxonomy" id="2545761"/>
    <lineage>
        <taxon>Bacteria</taxon>
        <taxon>Pseudomonadati</taxon>
        <taxon>Bacteroidota</taxon>
        <taxon>Chitinophagia</taxon>
        <taxon>Chitinophagales</taxon>
        <taxon>Chitinophagaceae</taxon>
        <taxon>Flaviaestuariibacter</taxon>
    </lineage>
</organism>
<dbReference type="AlphaFoldDB" id="A0A4R4DYL9"/>
<feature type="region of interest" description="Disordered" evidence="1">
    <location>
        <begin position="532"/>
        <end position="564"/>
    </location>
</feature>
<feature type="compositionally biased region" description="Basic residues" evidence="1">
    <location>
        <begin position="555"/>
        <end position="564"/>
    </location>
</feature>
<dbReference type="InterPro" id="IPR052159">
    <property type="entry name" value="Competence_DNA_uptake"/>
</dbReference>
<protein>
    <recommendedName>
        <fullName evidence="4">MBL fold metallo-hydrolase</fullName>
    </recommendedName>
</protein>
<keyword evidence="3" id="KW-1185">Reference proteome</keyword>
<sequence>MSQTLEIHHLNVEQGESTLLVIDTDGAKTTILIDGGLQAQGTAIKTYVTDLLGVGTELDYVLISHFDEDHWEGIRWLIQEGSIIGADTRFYSPPVSFDKFLRPVLVDKKLFRIDKFKLLELYLKGSGSRAGSKEAGDIEAFETDRLEVSARLLPLMYKPIDHNPPVFLRDYRSKLKEYNERFGTLLGGALTITTQDLDEALQAGTIFENKAKWVAPVIRVGAVELELLRYGVYDSNHNNDSLAWLLRFHNFRYYTGGDLKTELEDELFYTPDCTDIPPGARPAEKIHVFKAGHHGANGSTSDKFLKMLRPDAGIVSCGNPVIGKNTHKHPRPALMRRLLENNVSTFVTNLITSTNIQLPDAFEKYSWFNVTTGNVKLFNAEEALVSTKPVVFTYTVQKAAWSLIGNESLQLAYTFENEVWHSLSQSPYEVDFLVNREATAMLNKSLIHVANPIESFLSIASELIKKPKNYFIGESDKFDKMKKNSIRVVVTEMGAQKPSPDYHICCGPHYAFFPRIAYQPARQTLLTDFKFTKTDQPSERKRKRETADTGNNARQPKRLRKRTF</sequence>
<proteinExistence type="predicted"/>
<dbReference type="Gene3D" id="3.60.15.10">
    <property type="entry name" value="Ribonuclease Z/Hydroxyacylglutathione hydrolase-like"/>
    <property type="match status" value="1"/>
</dbReference>
<accession>A0A4R4DYL9</accession>
<name>A0A4R4DYL9_9BACT</name>
<dbReference type="InterPro" id="IPR036866">
    <property type="entry name" value="RibonucZ/Hydroxyglut_hydro"/>
</dbReference>
<dbReference type="PANTHER" id="PTHR30619">
    <property type="entry name" value="DNA INTERNALIZATION/COMPETENCE PROTEIN COMEC/REC2"/>
    <property type="match status" value="1"/>
</dbReference>
<evidence type="ECO:0000256" key="1">
    <source>
        <dbReference type="SAM" id="MobiDB-lite"/>
    </source>
</evidence>
<dbReference type="OrthoDB" id="9761531at2"/>
<dbReference type="RefSeq" id="WP_131852840.1">
    <property type="nucleotide sequence ID" value="NZ_SKFH01000027.1"/>
</dbReference>
<dbReference type="PANTHER" id="PTHR30619:SF1">
    <property type="entry name" value="RECOMBINATION PROTEIN 2"/>
    <property type="match status" value="1"/>
</dbReference>
<dbReference type="EMBL" id="SKFH01000027">
    <property type="protein sequence ID" value="TCZ68386.1"/>
    <property type="molecule type" value="Genomic_DNA"/>
</dbReference>
<evidence type="ECO:0000313" key="3">
    <source>
        <dbReference type="Proteomes" id="UP000295164"/>
    </source>
</evidence>
<comment type="caution">
    <text evidence="2">The sequence shown here is derived from an EMBL/GenBank/DDBJ whole genome shotgun (WGS) entry which is preliminary data.</text>
</comment>
<gene>
    <name evidence="2" type="ORF">E0486_13975</name>
</gene>
<dbReference type="Proteomes" id="UP000295164">
    <property type="component" value="Unassembled WGS sequence"/>
</dbReference>
<evidence type="ECO:0008006" key="4">
    <source>
        <dbReference type="Google" id="ProtNLM"/>
    </source>
</evidence>
<evidence type="ECO:0000313" key="2">
    <source>
        <dbReference type="EMBL" id="TCZ68386.1"/>
    </source>
</evidence>
<dbReference type="SUPFAM" id="SSF56281">
    <property type="entry name" value="Metallo-hydrolase/oxidoreductase"/>
    <property type="match status" value="1"/>
</dbReference>
<reference evidence="2 3" key="1">
    <citation type="submission" date="2019-03" db="EMBL/GenBank/DDBJ databases">
        <authorList>
            <person name="Kim M.K.M."/>
        </authorList>
    </citation>
    <scope>NUCLEOTIDE SEQUENCE [LARGE SCALE GENOMIC DNA]</scope>
    <source>
        <strain evidence="2 3">17J68-15</strain>
    </source>
</reference>